<gene>
    <name evidence="4" type="ORF">QWZ14_30980</name>
</gene>
<keyword evidence="2" id="KW-0274">FAD</keyword>
<keyword evidence="5" id="KW-1185">Reference proteome</keyword>
<sequence length="601" mass="66074">MDNFDHSLLEFQRAEQTRRSAKDWLDAFELALASRDATHIGSLFHDDSHWRDVLAFTWHMTAVAGRDGIAARIVAEQAHTAAHGFHLPQGRRAPRLVKRLGIDSIEAIFEFTTAAGRGAGLIRLSPAPDGSGSMKAWLLSTVLDSLTGHEEKIGSNRPTGAAYSRNFGGDNWADVRRKAVAYKDREPTVLVIGAAQAGLSIAARLNQLGVDTLVVEQWPRIGDSWRKRYHSLALHNSIHLNHLPYMEFPPTWPKYIPKDMLGNWFEFYADAMEINCWTATEFVRGSWDEATKCWTAWLRRGDGSERVVRPRHLVFANGVSSFPMMPDLPGLDVFKGQVIHSEGFDSGAAWRGKNALILGTGSSANDIALDLHNHGVNTTLIQRGSTTVVSIDPSARLNEAIWDEGGSLEDCDLIVASATPPLVIKGYKSVTKRMLELDKAMIEGLKGIGFKHDVGEDETGHQMKYFRRGGGYNLDAGSSDLLIQGQLGLLQYERIESFTAEGALLKDGSTVPADLIVLATGYYPQQELVRRALGDAMVERIGPVWGIGADGDLNNMFKRTPQQGLWFIAGGLAQCRINSKYLALQIKATELGILGPLPPEA</sequence>
<accession>A0ABT8AG81</accession>
<dbReference type="InterPro" id="IPR032710">
    <property type="entry name" value="NTF2-like_dom_sf"/>
</dbReference>
<reference evidence="5" key="1">
    <citation type="journal article" date="2019" name="Int. J. Syst. Evol. Microbiol.">
        <title>The Global Catalogue of Microorganisms (GCM) 10K type strain sequencing project: providing services to taxonomists for standard genome sequencing and annotation.</title>
        <authorList>
            <consortium name="The Broad Institute Genomics Platform"/>
            <consortium name="The Broad Institute Genome Sequencing Center for Infectious Disease"/>
            <person name="Wu L."/>
            <person name="Ma J."/>
        </authorList>
    </citation>
    <scope>NUCLEOTIDE SEQUENCE [LARGE SCALE GENOMIC DNA]</scope>
    <source>
        <strain evidence="5">CECT 7131</strain>
    </source>
</reference>
<dbReference type="PANTHER" id="PTHR43539">
    <property type="entry name" value="FLAVIN-BINDING MONOOXYGENASE-LIKE PROTEIN (AFU_ORTHOLOGUE AFUA_4G09220)"/>
    <property type="match status" value="1"/>
</dbReference>
<dbReference type="PANTHER" id="PTHR43539:SF68">
    <property type="entry name" value="FLAVIN-BINDING MONOOXYGENASE-LIKE PROTEIN (AFU_ORTHOLOGUE AFUA_4G09220)"/>
    <property type="match status" value="1"/>
</dbReference>
<evidence type="ECO:0000256" key="3">
    <source>
        <dbReference type="ARBA" id="ARBA00023002"/>
    </source>
</evidence>
<dbReference type="PRINTS" id="PR00368">
    <property type="entry name" value="FADPNR"/>
</dbReference>
<keyword evidence="1" id="KW-0285">Flavoprotein</keyword>
<evidence type="ECO:0000256" key="1">
    <source>
        <dbReference type="ARBA" id="ARBA00022630"/>
    </source>
</evidence>
<evidence type="ECO:0000256" key="2">
    <source>
        <dbReference type="ARBA" id="ARBA00022827"/>
    </source>
</evidence>
<dbReference type="Gene3D" id="3.50.50.60">
    <property type="entry name" value="FAD/NAD(P)-binding domain"/>
    <property type="match status" value="1"/>
</dbReference>
<evidence type="ECO:0000313" key="4">
    <source>
        <dbReference type="EMBL" id="MDN3568824.1"/>
    </source>
</evidence>
<dbReference type="InterPro" id="IPR050982">
    <property type="entry name" value="Auxin_biosynth/cation_transpt"/>
</dbReference>
<dbReference type="EMBL" id="JAUFPN010000308">
    <property type="protein sequence ID" value="MDN3568824.1"/>
    <property type="molecule type" value="Genomic_DNA"/>
</dbReference>
<dbReference type="SUPFAM" id="SSF54427">
    <property type="entry name" value="NTF2-like"/>
    <property type="match status" value="1"/>
</dbReference>
<protein>
    <submittedName>
        <fullName evidence="4">NAD(P)/FAD-dependent oxidoreductase</fullName>
        <ecNumber evidence="4">1.14.13.-</ecNumber>
    </submittedName>
</protein>
<dbReference type="InterPro" id="IPR036188">
    <property type="entry name" value="FAD/NAD-bd_sf"/>
</dbReference>
<proteinExistence type="predicted"/>
<keyword evidence="3 4" id="KW-0560">Oxidoreductase</keyword>
<dbReference type="GO" id="GO:0016491">
    <property type="term" value="F:oxidoreductase activity"/>
    <property type="evidence" value="ECO:0007669"/>
    <property type="project" value="UniProtKB-KW"/>
</dbReference>
<dbReference type="Pfam" id="PF00743">
    <property type="entry name" value="FMO-like"/>
    <property type="match status" value="1"/>
</dbReference>
<organism evidence="4 5">
    <name type="scientific">Paeniroseomonas aquatica</name>
    <dbReference type="NCBI Taxonomy" id="373043"/>
    <lineage>
        <taxon>Bacteria</taxon>
        <taxon>Pseudomonadati</taxon>
        <taxon>Pseudomonadota</taxon>
        <taxon>Alphaproteobacteria</taxon>
        <taxon>Acetobacterales</taxon>
        <taxon>Acetobacteraceae</taxon>
        <taxon>Paeniroseomonas</taxon>
    </lineage>
</organism>
<dbReference type="EC" id="1.14.13.-" evidence="4"/>
<name>A0ABT8AG81_9PROT</name>
<dbReference type="RefSeq" id="WP_290320945.1">
    <property type="nucleotide sequence ID" value="NZ_JAUFPN010000308.1"/>
</dbReference>
<comment type="caution">
    <text evidence="4">The sequence shown here is derived from an EMBL/GenBank/DDBJ whole genome shotgun (WGS) entry which is preliminary data.</text>
</comment>
<dbReference type="Proteomes" id="UP001529369">
    <property type="component" value="Unassembled WGS sequence"/>
</dbReference>
<dbReference type="InterPro" id="IPR020946">
    <property type="entry name" value="Flavin_mOase-like"/>
</dbReference>
<evidence type="ECO:0000313" key="5">
    <source>
        <dbReference type="Proteomes" id="UP001529369"/>
    </source>
</evidence>
<dbReference type="SUPFAM" id="SSF51905">
    <property type="entry name" value="FAD/NAD(P)-binding domain"/>
    <property type="match status" value="2"/>
</dbReference>